<dbReference type="AlphaFoldDB" id="A0ABD2BPT1"/>
<gene>
    <name evidence="3" type="ORF">V1477_013767</name>
</gene>
<organism evidence="3 4">
    <name type="scientific">Vespula maculifrons</name>
    <name type="common">Eastern yellow jacket</name>
    <name type="synonym">Wasp</name>
    <dbReference type="NCBI Taxonomy" id="7453"/>
    <lineage>
        <taxon>Eukaryota</taxon>
        <taxon>Metazoa</taxon>
        <taxon>Ecdysozoa</taxon>
        <taxon>Arthropoda</taxon>
        <taxon>Hexapoda</taxon>
        <taxon>Insecta</taxon>
        <taxon>Pterygota</taxon>
        <taxon>Neoptera</taxon>
        <taxon>Endopterygota</taxon>
        <taxon>Hymenoptera</taxon>
        <taxon>Apocrita</taxon>
        <taxon>Aculeata</taxon>
        <taxon>Vespoidea</taxon>
        <taxon>Vespidae</taxon>
        <taxon>Vespinae</taxon>
        <taxon>Vespula</taxon>
    </lineage>
</organism>
<dbReference type="EMBL" id="JAYRBN010000071">
    <property type="protein sequence ID" value="KAL2734590.1"/>
    <property type="molecule type" value="Genomic_DNA"/>
</dbReference>
<comment type="caution">
    <text evidence="3">The sequence shown here is derived from an EMBL/GenBank/DDBJ whole genome shotgun (WGS) entry which is preliminary data.</text>
</comment>
<evidence type="ECO:0000256" key="2">
    <source>
        <dbReference type="SAM" id="Phobius"/>
    </source>
</evidence>
<evidence type="ECO:0000313" key="4">
    <source>
        <dbReference type="Proteomes" id="UP001607303"/>
    </source>
</evidence>
<evidence type="ECO:0000256" key="1">
    <source>
        <dbReference type="SAM" id="MobiDB-lite"/>
    </source>
</evidence>
<keyword evidence="4" id="KW-1185">Reference proteome</keyword>
<sequence>MINHTFYSCDIDIGLGYFSIMSENRINETAEFLPLRRNFISDISLGRFSERSLHETYLENKSRRNMCNDCMARVPYATLIATIMCCLGVGIFCGTMYRGVTICSLMMDQVFHLRLGWLEALQLVLAIIGASMAALGFMILCVGCLATGATRHKVYRAWRSRVGGRISCAVFMTITYVSQLIWLVIFAILVVITLLFTIFWGLCSNPRVQSLDQCIDFTQFNFLFPNNTRVEDMKVCGSQEVKLFCKDFVQNAEVMFILATVAAILAILSLTHYLMCLSANYAHIRDHEKFQELQELQYLQDPGDPDSPQPGMGTLSSHHHAKDRF</sequence>
<accession>A0ABD2BPT1</accession>
<dbReference type="InterPro" id="IPR001614">
    <property type="entry name" value="Myelin_PLP"/>
</dbReference>
<feature type="region of interest" description="Disordered" evidence="1">
    <location>
        <begin position="299"/>
        <end position="325"/>
    </location>
</feature>
<dbReference type="PANTHER" id="PTHR11683">
    <property type="entry name" value="MYELIN PROTEOLIPID"/>
    <property type="match status" value="1"/>
</dbReference>
<feature type="transmembrane region" description="Helical" evidence="2">
    <location>
        <begin position="254"/>
        <end position="275"/>
    </location>
</feature>
<keyword evidence="2" id="KW-0472">Membrane</keyword>
<feature type="transmembrane region" description="Helical" evidence="2">
    <location>
        <begin position="74"/>
        <end position="100"/>
    </location>
</feature>
<feature type="transmembrane region" description="Helical" evidence="2">
    <location>
        <begin position="120"/>
        <end position="148"/>
    </location>
</feature>
<feature type="transmembrane region" description="Helical" evidence="2">
    <location>
        <begin position="169"/>
        <end position="202"/>
    </location>
</feature>
<keyword evidence="2" id="KW-0812">Transmembrane</keyword>
<reference evidence="3 4" key="1">
    <citation type="journal article" date="2024" name="Ann. Entomol. Soc. Am.">
        <title>Genomic analyses of the southern and eastern yellowjacket wasps (Hymenoptera: Vespidae) reveal evolutionary signatures of social life.</title>
        <authorList>
            <person name="Catto M.A."/>
            <person name="Caine P.B."/>
            <person name="Orr S.E."/>
            <person name="Hunt B.G."/>
            <person name="Goodisman M.A.D."/>
        </authorList>
    </citation>
    <scope>NUCLEOTIDE SEQUENCE [LARGE SCALE GENOMIC DNA]</scope>
    <source>
        <strain evidence="3">232</strain>
        <tissue evidence="3">Head and thorax</tissue>
    </source>
</reference>
<proteinExistence type="predicted"/>
<protein>
    <submittedName>
        <fullName evidence="3">Neuronal membrane glycoprotein M6-a isoform X1</fullName>
    </submittedName>
</protein>
<name>A0ABD2BPT1_VESMC</name>
<evidence type="ECO:0000313" key="3">
    <source>
        <dbReference type="EMBL" id="KAL2734590.1"/>
    </source>
</evidence>
<dbReference type="PANTHER" id="PTHR11683:SF12">
    <property type="entry name" value="M6, ISOFORM F"/>
    <property type="match status" value="1"/>
</dbReference>
<keyword evidence="2" id="KW-1133">Transmembrane helix</keyword>
<dbReference type="Proteomes" id="UP001607303">
    <property type="component" value="Unassembled WGS sequence"/>
</dbReference>
<dbReference type="Pfam" id="PF01275">
    <property type="entry name" value="Myelin_PLP"/>
    <property type="match status" value="1"/>
</dbReference>